<dbReference type="InterPro" id="IPR018620">
    <property type="entry name" value="Ubiquitin3-bd_protein_But2_C"/>
</dbReference>
<dbReference type="OrthoDB" id="4657524at2759"/>
<feature type="domain" description="Ubiquitin 3 binding protein But2 C-terminal" evidence="2">
    <location>
        <begin position="31"/>
        <end position="164"/>
    </location>
</feature>
<feature type="chain" id="PRO_5021829849" description="Ubiquitin 3 binding protein But2 C-terminal domain-containing protein" evidence="1">
    <location>
        <begin position="19"/>
        <end position="186"/>
    </location>
</feature>
<dbReference type="AlphaFoldDB" id="A0A553IB33"/>
<protein>
    <recommendedName>
        <fullName evidence="2">Ubiquitin 3 binding protein But2 C-terminal domain-containing protein</fullName>
    </recommendedName>
</protein>
<comment type="caution">
    <text evidence="3">The sequence shown here is derived from an EMBL/GenBank/DDBJ whole genome shotgun (WGS) entry which is preliminary data.</text>
</comment>
<evidence type="ECO:0000256" key="1">
    <source>
        <dbReference type="SAM" id="SignalP"/>
    </source>
</evidence>
<name>A0A553IB33_9PEZI</name>
<evidence type="ECO:0000313" key="4">
    <source>
        <dbReference type="Proteomes" id="UP000319160"/>
    </source>
</evidence>
<organism evidence="3 4">
    <name type="scientific">Xylaria flabelliformis</name>
    <dbReference type="NCBI Taxonomy" id="2512241"/>
    <lineage>
        <taxon>Eukaryota</taxon>
        <taxon>Fungi</taxon>
        <taxon>Dikarya</taxon>
        <taxon>Ascomycota</taxon>
        <taxon>Pezizomycotina</taxon>
        <taxon>Sordariomycetes</taxon>
        <taxon>Xylariomycetidae</taxon>
        <taxon>Xylariales</taxon>
        <taxon>Xylariaceae</taxon>
        <taxon>Xylaria</taxon>
    </lineage>
</organism>
<evidence type="ECO:0000313" key="3">
    <source>
        <dbReference type="EMBL" id="TRX97409.1"/>
    </source>
</evidence>
<gene>
    <name evidence="3" type="ORF">FHL15_001687</name>
</gene>
<sequence>MKYATAALGLLSATLSAAAPTTTAGYAVPSILKIHNIANNNNYQDVRTSTVRSGTFETSTLYDIPIPATAAGRTCGLVFHSANGYDAIEGEGALDIFKNGFTDLASLNQGNLRDQELARIVFDYDTGFYDFKRSDFTPTIDSFPCPAGQTLHWEAAAVGTFDVNVVAQDFSYDGTHVPNGISVAWW</sequence>
<dbReference type="Pfam" id="PF09792">
    <property type="entry name" value="But2"/>
    <property type="match status" value="1"/>
</dbReference>
<dbReference type="EMBL" id="VFLP01000006">
    <property type="protein sequence ID" value="TRX97409.1"/>
    <property type="molecule type" value="Genomic_DNA"/>
</dbReference>
<proteinExistence type="predicted"/>
<feature type="signal peptide" evidence="1">
    <location>
        <begin position="1"/>
        <end position="18"/>
    </location>
</feature>
<keyword evidence="1" id="KW-0732">Signal</keyword>
<keyword evidence="4" id="KW-1185">Reference proteome</keyword>
<evidence type="ECO:0000259" key="2">
    <source>
        <dbReference type="Pfam" id="PF09792"/>
    </source>
</evidence>
<dbReference type="Proteomes" id="UP000319160">
    <property type="component" value="Unassembled WGS sequence"/>
</dbReference>
<accession>A0A553IB33</accession>
<reference evidence="4" key="1">
    <citation type="submission" date="2019-06" db="EMBL/GenBank/DDBJ databases">
        <title>Draft genome sequence of the griseofulvin-producing fungus Xylaria cubensis strain G536.</title>
        <authorList>
            <person name="Mead M.E."/>
            <person name="Raja H.A."/>
            <person name="Steenwyk J.L."/>
            <person name="Knowles S.L."/>
            <person name="Oberlies N.H."/>
            <person name="Rokas A."/>
        </authorList>
    </citation>
    <scope>NUCLEOTIDE SEQUENCE [LARGE SCALE GENOMIC DNA]</scope>
    <source>
        <strain evidence="4">G536</strain>
    </source>
</reference>